<protein>
    <submittedName>
        <fullName evidence="2">Lysozyme</fullName>
    </submittedName>
</protein>
<organism evidence="2">
    <name type="scientific">Mesorhizobium phage vB_MseS-P1</name>
    <dbReference type="NCBI Taxonomy" id="3120101"/>
    <lineage>
        <taxon>Viruses</taxon>
    </lineage>
</organism>
<gene>
    <name evidence="2" type="ORF">vBMseSP1_gp60</name>
</gene>
<proteinExistence type="predicted"/>
<keyword evidence="1" id="KW-0812">Transmembrane</keyword>
<keyword evidence="1" id="KW-1133">Transmembrane helix</keyword>
<evidence type="ECO:0000313" key="2">
    <source>
        <dbReference type="EMBL" id="XAG98264.1"/>
    </source>
</evidence>
<dbReference type="EMBL" id="PP232116">
    <property type="protein sequence ID" value="XAG98264.1"/>
    <property type="molecule type" value="Genomic_DNA"/>
</dbReference>
<keyword evidence="1" id="KW-0472">Membrane</keyword>
<name>A0AB38ZLM2_9VIRU</name>
<accession>A0AB38ZLM2</accession>
<sequence length="200" mass="23039">MEQDDMANGNDAARHYQDAITAQMGERVTNLGRRVTDIESEMRSGFRQIETSISQLSATLAERAKPQWQAIGVALTFAVVIGGMAYWPIREATGDLKASMGRIEERMITRQEMEWRQARSQEDRLRMESSIATIRGEQVPRAELDRVWSSYDQRFSDHQRQIDEVKQAQNSVYGARDVLIDMRERLDRLEQQRRALAPPP</sequence>
<feature type="transmembrane region" description="Helical" evidence="1">
    <location>
        <begin position="68"/>
        <end position="87"/>
    </location>
</feature>
<evidence type="ECO:0000256" key="1">
    <source>
        <dbReference type="SAM" id="Phobius"/>
    </source>
</evidence>
<reference evidence="2" key="1">
    <citation type="submission" date="2024-01" db="EMBL/GenBank/DDBJ databases">
        <title>New evidence supports the origin of RcGTA from prophage.</title>
        <authorList>
            <person name="Xu Y."/>
            <person name="Liu B."/>
            <person name="Chen F."/>
        </authorList>
    </citation>
    <scope>NUCLEOTIDE SEQUENCE</scope>
</reference>